<feature type="domain" description="Laminin EGF-like" evidence="18">
    <location>
        <begin position="1485"/>
        <end position="1531"/>
    </location>
</feature>
<evidence type="ECO:0000259" key="18">
    <source>
        <dbReference type="PROSITE" id="PS50027"/>
    </source>
</evidence>
<dbReference type="FunFam" id="2.60.120.200:FF:000052">
    <property type="entry name" value="Laminin subunit alpha 2"/>
    <property type="match status" value="1"/>
</dbReference>
<feature type="region of interest" description="Disordered" evidence="16">
    <location>
        <begin position="1"/>
        <end position="75"/>
    </location>
</feature>
<keyword evidence="5" id="KW-0732">Signal</keyword>
<dbReference type="Proteomes" id="UP001066276">
    <property type="component" value="Chromosome 5"/>
</dbReference>
<evidence type="ECO:0000256" key="8">
    <source>
        <dbReference type="ARBA" id="ARBA00022889"/>
    </source>
</evidence>
<dbReference type="FunFam" id="2.60.120.200:FF:000065">
    <property type="entry name" value="Laminin subunit alpha 2"/>
    <property type="match status" value="1"/>
</dbReference>
<dbReference type="FunFam" id="2.60.120.200:FF:000057">
    <property type="entry name" value="Laminin subunit alpha 2"/>
    <property type="match status" value="1"/>
</dbReference>
<dbReference type="FunFam" id="2.10.25.10:FF:000189">
    <property type="entry name" value="Laminin subunit alpha 2"/>
    <property type="match status" value="1"/>
</dbReference>
<dbReference type="SMART" id="SM00180">
    <property type="entry name" value="EGF_Lam"/>
    <property type="match status" value="16"/>
</dbReference>
<dbReference type="GO" id="GO:0030155">
    <property type="term" value="P:regulation of cell adhesion"/>
    <property type="evidence" value="ECO:0007669"/>
    <property type="project" value="InterPro"/>
</dbReference>
<dbReference type="FunFam" id="2.10.25.10:FF:000250">
    <property type="entry name" value="Laminin subunit alpha 2"/>
    <property type="match status" value="1"/>
</dbReference>
<feature type="disulfide bond" evidence="14">
    <location>
        <begin position="797"/>
        <end position="806"/>
    </location>
</feature>
<dbReference type="FunFam" id="2.10.25.10:FF:000074">
    <property type="entry name" value="Laminin subunit alpha"/>
    <property type="match status" value="1"/>
</dbReference>
<feature type="disulfide bond" evidence="14">
    <location>
        <begin position="863"/>
        <end position="877"/>
    </location>
</feature>
<keyword evidence="10 14" id="KW-1015">Disulfide bond</keyword>
<dbReference type="Pfam" id="PF06009">
    <property type="entry name" value="Laminin_II"/>
    <property type="match status" value="1"/>
</dbReference>
<dbReference type="SMART" id="SM00281">
    <property type="entry name" value="LamB"/>
    <property type="match status" value="2"/>
</dbReference>
<keyword evidence="3" id="KW-0964">Secreted</keyword>
<dbReference type="Gene3D" id="2.60.120.260">
    <property type="entry name" value="Galactose-binding domain-like"/>
    <property type="match status" value="1"/>
</dbReference>
<protein>
    <recommendedName>
        <fullName evidence="22">Laminin subunit alpha-2</fullName>
    </recommendedName>
</protein>
<evidence type="ECO:0000256" key="7">
    <source>
        <dbReference type="ARBA" id="ARBA00022869"/>
    </source>
</evidence>
<evidence type="ECO:0000259" key="17">
    <source>
        <dbReference type="PROSITE" id="PS50025"/>
    </source>
</evidence>
<dbReference type="GO" id="GO:0007155">
    <property type="term" value="P:cell adhesion"/>
    <property type="evidence" value="ECO:0007669"/>
    <property type="project" value="UniProtKB-KW"/>
</dbReference>
<dbReference type="FunFam" id="2.10.25.10:FF:000082">
    <property type="entry name" value="Laminin subunit alpha 1"/>
    <property type="match status" value="2"/>
</dbReference>
<dbReference type="FunFam" id="2.10.25.10:FF:000128">
    <property type="entry name" value="laminin subunit alpha-2 isoform X1"/>
    <property type="match status" value="2"/>
</dbReference>
<feature type="domain" description="Laminin EGF-like" evidence="18">
    <location>
        <begin position="827"/>
        <end position="879"/>
    </location>
</feature>
<dbReference type="InterPro" id="IPR056863">
    <property type="entry name" value="LMN_ATRN_NET-like_EGF"/>
</dbReference>
<feature type="domain" description="Laminin EGF-like" evidence="18">
    <location>
        <begin position="880"/>
        <end position="928"/>
    </location>
</feature>
<keyword evidence="8" id="KW-0130">Cell adhesion</keyword>
<dbReference type="FunFam" id="2.170.300.10:FF:000008">
    <property type="entry name" value="Laminin subunit alpha 2"/>
    <property type="match status" value="1"/>
</dbReference>
<feature type="disulfide bond" evidence="14">
    <location>
        <begin position="1506"/>
        <end position="1515"/>
    </location>
</feature>
<dbReference type="EMBL" id="JANPWB010000009">
    <property type="protein sequence ID" value="KAJ1153413.1"/>
    <property type="molecule type" value="Genomic_DNA"/>
</dbReference>
<evidence type="ECO:0008006" key="22">
    <source>
        <dbReference type="Google" id="ProtNLM"/>
    </source>
</evidence>
<feature type="domain" description="Laminin IV type A" evidence="19">
    <location>
        <begin position="1140"/>
        <end position="1337"/>
    </location>
</feature>
<feature type="disulfide bond" evidence="14">
    <location>
        <begin position="372"/>
        <end position="384"/>
    </location>
</feature>
<dbReference type="Pfam" id="PF00052">
    <property type="entry name" value="Laminin_B"/>
    <property type="match status" value="2"/>
</dbReference>
<dbReference type="InterPro" id="IPR001791">
    <property type="entry name" value="Laminin_G"/>
</dbReference>
<feature type="domain" description="Laminin G" evidence="17">
    <location>
        <begin position="2101"/>
        <end position="2284"/>
    </location>
</feature>
<feature type="coiled-coil region" evidence="15">
    <location>
        <begin position="1946"/>
        <end position="2096"/>
    </location>
</feature>
<feature type="disulfide bond" evidence="13">
    <location>
        <begin position="2633"/>
        <end position="2660"/>
    </location>
</feature>
<dbReference type="CDD" id="cd00110">
    <property type="entry name" value="LamG"/>
    <property type="match status" value="5"/>
</dbReference>
<evidence type="ECO:0000313" key="21">
    <source>
        <dbReference type="Proteomes" id="UP001066276"/>
    </source>
</evidence>
<dbReference type="CDD" id="cd00055">
    <property type="entry name" value="EGF_Lam"/>
    <property type="match status" value="15"/>
</dbReference>
<feature type="disulfide bond" evidence="14">
    <location>
        <begin position="882"/>
        <end position="899"/>
    </location>
</feature>
<feature type="disulfide bond" evidence="14">
    <location>
        <begin position="1043"/>
        <end position="1052"/>
    </location>
</feature>
<keyword evidence="12 14" id="KW-0424">Laminin EGF-like domain</keyword>
<comment type="caution">
    <text evidence="20">The sequence shown here is derived from an EMBL/GenBank/DDBJ whole genome shotgun (WGS) entry which is preliminary data.</text>
</comment>
<feature type="domain" description="Laminin EGF-like" evidence="18">
    <location>
        <begin position="719"/>
        <end position="768"/>
    </location>
</feature>
<evidence type="ECO:0000256" key="14">
    <source>
        <dbReference type="PROSITE-ProRule" id="PRU00460"/>
    </source>
</evidence>
<feature type="domain" description="Laminin G" evidence="17">
    <location>
        <begin position="2907"/>
        <end position="3087"/>
    </location>
</feature>
<evidence type="ECO:0000256" key="4">
    <source>
        <dbReference type="ARBA" id="ARBA00022530"/>
    </source>
</evidence>
<evidence type="ECO:0000256" key="11">
    <source>
        <dbReference type="ARBA" id="ARBA00023180"/>
    </source>
</evidence>
<feature type="domain" description="Laminin EGF-like" evidence="18">
    <location>
        <begin position="1022"/>
        <end position="1067"/>
    </location>
</feature>
<dbReference type="FunFam" id="2.10.25.10:FF:000051">
    <property type="entry name" value="Laminin subunit alpha 4"/>
    <property type="match status" value="1"/>
</dbReference>
<feature type="disulfide bond" evidence="14">
    <location>
        <begin position="1022"/>
        <end position="1034"/>
    </location>
</feature>
<keyword evidence="21" id="KW-1185">Reference proteome</keyword>
<dbReference type="GO" id="GO:0005604">
    <property type="term" value="C:basement membrane"/>
    <property type="evidence" value="ECO:0007669"/>
    <property type="project" value="UniProtKB-SubCell"/>
</dbReference>
<feature type="disulfide bond" evidence="14">
    <location>
        <begin position="949"/>
        <end position="958"/>
    </location>
</feature>
<sequence length="3090" mass="337471">MGPGLHHRRAPQPQGPAKTGTTEQGPAKTGTAEQGPAVRSTAEQGPAVRSTTEQGPAVRSTTEQAPPRQAPLNRALPVKHRSAGPFLSSTAPLGPSSQATLRWATPVKHRSAGPFLSSTAPLGPSSQAPLRWALPIKHRSAGPFLSSTAPLGPSSQAPLRWAPPSQAPLRWALHLKHRSAGHRRLKHRWPIDSAGSVSSRCSRSTLGTMPPPRPVESVIQLMDCGFAFPRMYYYSIKDISVGGMCICYGHARACPLNPATNKSSCECEHNTCGESCNRCCPGFNQKPWQAGTFLAKYECEACNCHGKTQECYYDQQVADNKLSLNIHGKYIGGGVCINCTRNTAGINCETCIDGYFRPKEVSPEDPSPCRSCRCDPIGSLHDICIKDVKQALQGMQPGFCHCKTGYAGERCDRCALGYKDFPDCVPCICSVTGSMNDDPCIEPCFCKENVEGETCDRCKYGFFNLQQDNPSGCEKCFCSGVSDNCINSRLTYNTVTDMNDWYLTDLKGVMSVVPRKDTFDGPQQISIRNPDARVVLQPIYFWRAPTPYLGNKVTATGGYLTFTVSYDLLGQKELDHRPIQPLQHSDVIIEGNGLRIATAREGIHLQPYEEHTEKVLLSPEVFTVYGTGTTVSKKDFMTVLANVKRLLIRATYSNEMEAIYRLSSVNIELADQSLPSGKIAPAVEICHCPPGYSGTSCESCWPKHRRINGTLIGGICEPCQCYGHADTCDDHTGVCKDCKHHTYGPYCDRCLPGFYGDPMQQTADDCQPCACPLSIPTNNFSPTCHFDQSRGLICDQCPPGYAGQRCERCAEGHYGGPTVPGGSCQKCPCNDNLDLSVPGSCDNVTGVCQICRPGVSGQHCNLCADSFYGDALSASNCIACQCNLNGSFSETCDSNTGQCRCKPNVVGRKCDECMPGTHGLQSSRGCVPCNCNSFGSKSFDCDEKGQCRCQPGVSGRKCDRCAHGYYDFQEGGCTPCECSHIGNNCDPETGHCVCPPNTIGESCDKCAPNYWGHSFVGGCKACECSPVGSLSFQCNPDTGCCFCLPNFSGDKCEDCKLGFRSYPQCIACHCSPAGSEAGTCTADKCSCADETGQCSCKVNVEGTHCDRCKPGTFGLSVGNPVGCGSCYCFGMTTRCGEAKGLIRTWLTLKPEQMILPLVDFTHQHRTTKGVIFQHPEIIANIDQVVQDLHSEPFFWKLPEQFEGRKLTAYGGKLKYAIYFEAREETGPSTFEPQVILRGGPPANHKIIVRHMPAPQIGQLTRHEIEMTEHEWRYLGSVDGRPVTREDFMDVLYDIQYILIKASYGNIMRQSRVSEILMEVAVEGPVSAMSPQAYLIEKCECPPGYSGLSCEACSPGFHRVPPPSPIRRPGPALGTCVPCQCHGHADLCDPESSICQACRHNTAGDHCERCAAGYYGIITGSPHDCWPCACPLTIASNNFSPTCIMDGPNTYRCTACPPGYEGQHCERCASGYTGNPRIPGGSCQECECDPHGSLLVPCDPVTGQCHCKAGATGWKCDGCTDRHAREGAKCVFCDDECTGLLLSDLARLHQMAMSVNFTGSLPPPYKILRSFENRTQELKHLLSPQRAPERLIQLAQNNLDTLVTEMDELLSRTTKVTADGEQTGKDAERTNERAKDLAGFIKGTLQAAEAIKKKAVMLNETLGAQDKTQEKSFPELQREVDRMMAELRKRKLDVQKAVAQDELQAAEGLLLKVTKQFIEPREKNQELKDEVKDKLASYKAKLDDAWDLLKEARGKIKEADRLSAINQRNMTDLDKRKQGAEGIRLMAENTLREGQNILADLNHLAENINSGSYDLEDMNNELRPLSMMLKEKLHNLTQAIQERQLPEKVLQAEKHAAQLSESSSILDGILAEAKNLSFNATVAFKAYSNIKDYIDEAEQIAKEAKASANQAMEMASGPQGTMKDGAKSSLQKSFRVLSDARNQENDIKDNGDNLNGIRKRLQNAEEKNLDLLRDLNNTVGKLSAIPSDTAAKIQAVKDKAKQANATANDVLAKVKDLNLNLLGLKKNYSKLEDDVAKTNAALKDPAKNIAEADATVQNLENEADRLLDKLKPIKELQDNLGKNISQIKELINQARKQANSIKVSVSSGGDCIRTYRPDIKKGSYNTILLNVKTAVPDNLLFYLGSAKYTDFLAVEMRKGKVNFLWDVGSGVGRVEYPDLTIDDQNWYRVEASRSGRNGTISVRALEGPKASIVPGIYSSVALPGYTILDVDSNAMLFVGGLTGKIKKADAVKTSTFTGCMGETFLDGKPIGLWNYRDREGDCKGCAVSPQVSDSEGTVQFDGEGYALVSRPVRWNPNISTIMFKFKTFSSSSLLMYLATHDLKDFMSVELNDGRIKVSYDLGSGTAYSVSNKNHNDGKWKAFTLSRIQRQANISIIDLDTEEEDNIIILSVGSHFGLNLKADEKIYFGGLPSLRNLRPEVNLKKYSGCMKDIEVSRTPYNLLSSPDYVGITKGCALEKLYTVSFPNPGYVELPAISFDTGTEINLSFSTKNESGIILFGNGGIPAPPRRKRRQLGQAFYAVLLNKGRIEVQLSTGMREPHRITIKSGEFHDGKEHSVRIERTKGAFTVQVDEEQGQIHQINGDKAISVKRLFVGGIPPNSQPAPLRNIPPFEGCIWNLVINTVPMDFSQNVGFENADIGHCPTQEQIRAPPDEEGEDGSAATKPSSKIHPTPVAGGAKEITSTPKFTPPPTPLPPPFGSCAAERQPVTLEGGKQFGLSRNSHIAIAFDDTKVKNSLTIEFEVRTEAESGLLFYMARINHADFATVQIKDGMAHFSYDLGKGNTSTMVSKKINDGQWHKIKISRSKQEGTLFVDDVTNHTVSPGTADILDVVGMLYIGGLPVNYKTQRIGPVLYSIEGCMKRFKMAESPTDLDNPTSSYNVGKCFANAQKGTYFDGTGFAKAVDAFKVGLHLLVEFEFRTTRTNGILLGISGQKMEGMGLELVDGNLLFHANNGAGQFSATYEPDVPGSLCDGKWHKVTANKIKHRLELTVDDNKLEGESEVASSASADTSDPVYVGGYPDGLNQFGFKTAARFKGCIRVLKLTKGTGKPQEINFTKALELIGVQPLTCPAA</sequence>
<evidence type="ECO:0000256" key="6">
    <source>
        <dbReference type="ARBA" id="ARBA00022737"/>
    </source>
</evidence>
<dbReference type="PANTHER" id="PTHR15036">
    <property type="entry name" value="PIKACHURIN-LIKE PROTEIN"/>
    <property type="match status" value="1"/>
</dbReference>
<evidence type="ECO:0000313" key="20">
    <source>
        <dbReference type="EMBL" id="KAJ1153413.1"/>
    </source>
</evidence>
<name>A0AAV7RN69_PLEWA</name>
<feature type="domain" description="Laminin EGF-like" evidence="18">
    <location>
        <begin position="1378"/>
        <end position="1426"/>
    </location>
</feature>
<dbReference type="Pfam" id="PF06008">
    <property type="entry name" value="Laminin_I"/>
    <property type="match status" value="1"/>
</dbReference>
<feature type="disulfide bond" evidence="14">
    <location>
        <begin position="851"/>
        <end position="860"/>
    </location>
</feature>
<dbReference type="Gene3D" id="2.10.25.10">
    <property type="entry name" value="Laminin"/>
    <property type="match status" value="13"/>
</dbReference>
<dbReference type="FunFam" id="2.10.25.10:FF:000094">
    <property type="entry name" value="Laminin subunit alpha-2"/>
    <property type="match status" value="1"/>
</dbReference>
<evidence type="ECO:0000256" key="10">
    <source>
        <dbReference type="ARBA" id="ARBA00023157"/>
    </source>
</evidence>
<keyword evidence="11" id="KW-0325">Glycoprotein</keyword>
<keyword evidence="9 15" id="KW-0175">Coiled coil</keyword>
<feature type="disulfide bond" evidence="14">
    <location>
        <begin position="446"/>
        <end position="455"/>
    </location>
</feature>
<accession>A0AAV7RN69</accession>
<feature type="compositionally biased region" description="Polar residues" evidence="16">
    <location>
        <begin position="49"/>
        <end position="64"/>
    </location>
</feature>
<dbReference type="InterPro" id="IPR000742">
    <property type="entry name" value="EGF"/>
</dbReference>
<evidence type="ECO:0000256" key="13">
    <source>
        <dbReference type="PROSITE-ProRule" id="PRU00122"/>
    </source>
</evidence>
<keyword evidence="7" id="KW-0084">Basement membrane</keyword>
<dbReference type="SUPFAM" id="SSF49899">
    <property type="entry name" value="Concanavalin A-like lectins/glucanases"/>
    <property type="match status" value="5"/>
</dbReference>
<dbReference type="PROSITE" id="PS50027">
    <property type="entry name" value="EGF_LAM_2"/>
    <property type="match status" value="13"/>
</dbReference>
<feature type="disulfide bond" evidence="14">
    <location>
        <begin position="1487"/>
        <end position="1504"/>
    </location>
</feature>
<feature type="domain" description="Laminin EGF-like" evidence="18">
    <location>
        <begin position="976"/>
        <end position="1021"/>
    </location>
</feature>
<evidence type="ECO:0000256" key="5">
    <source>
        <dbReference type="ARBA" id="ARBA00022729"/>
    </source>
</evidence>
<dbReference type="Pfam" id="PF00053">
    <property type="entry name" value="EGF_laminin"/>
    <property type="match status" value="14"/>
</dbReference>
<dbReference type="InterPro" id="IPR009254">
    <property type="entry name" value="Laminin_aI"/>
</dbReference>
<dbReference type="SUPFAM" id="SSF57196">
    <property type="entry name" value="EGF/Laminin"/>
    <property type="match status" value="13"/>
</dbReference>
<dbReference type="GO" id="GO:0030334">
    <property type="term" value="P:regulation of cell migration"/>
    <property type="evidence" value="ECO:0007669"/>
    <property type="project" value="InterPro"/>
</dbReference>
<evidence type="ECO:0000256" key="12">
    <source>
        <dbReference type="ARBA" id="ARBA00023292"/>
    </source>
</evidence>
<gene>
    <name evidence="20" type="ORF">NDU88_006174</name>
</gene>
<dbReference type="SMART" id="SM00181">
    <property type="entry name" value="EGF"/>
    <property type="match status" value="10"/>
</dbReference>
<feature type="compositionally biased region" description="Basic residues" evidence="16">
    <location>
        <begin position="1"/>
        <end position="10"/>
    </location>
</feature>
<feature type="disulfide bond" evidence="14">
    <location>
        <begin position="880"/>
        <end position="892"/>
    </location>
</feature>
<proteinExistence type="predicted"/>
<feature type="disulfide bond" evidence="14">
    <location>
        <begin position="1096"/>
        <end position="1105"/>
    </location>
</feature>
<dbReference type="PRINTS" id="PR00011">
    <property type="entry name" value="EGFLAMININ"/>
</dbReference>
<dbReference type="PROSITE" id="PS51115">
    <property type="entry name" value="LAMININ_IVA"/>
    <property type="match status" value="2"/>
</dbReference>
<dbReference type="InterPro" id="IPR050372">
    <property type="entry name" value="Neurexin-related_CASP"/>
</dbReference>
<comment type="caution">
    <text evidence="14">Lacks conserved residue(s) required for the propagation of feature annotation.</text>
</comment>
<keyword evidence="4" id="KW-0272">Extracellular matrix</keyword>
<feature type="domain" description="Laminin EGF-like" evidence="18">
    <location>
        <begin position="769"/>
        <end position="826"/>
    </location>
</feature>
<dbReference type="Gene3D" id="2.170.300.10">
    <property type="entry name" value="Tie2 ligand-binding domain superfamily"/>
    <property type="match status" value="1"/>
</dbReference>
<evidence type="ECO:0000256" key="16">
    <source>
        <dbReference type="SAM" id="MobiDB-lite"/>
    </source>
</evidence>
<feature type="domain" description="Laminin EGF-like" evidence="18">
    <location>
        <begin position="929"/>
        <end position="975"/>
    </location>
</feature>
<feature type="domain" description="Laminin EGF-like" evidence="18">
    <location>
        <begin position="372"/>
        <end position="426"/>
    </location>
</feature>
<dbReference type="Pfam" id="PF24973">
    <property type="entry name" value="EGF_LMN_ATRN"/>
    <property type="match status" value="2"/>
</dbReference>
<dbReference type="InterPro" id="IPR002049">
    <property type="entry name" value="LE_dom"/>
</dbReference>
<dbReference type="InterPro" id="IPR010307">
    <property type="entry name" value="Laminin_dom_II"/>
</dbReference>
<evidence type="ECO:0000259" key="19">
    <source>
        <dbReference type="PROSITE" id="PS51115"/>
    </source>
</evidence>
<feature type="domain" description="Laminin EGF-like" evidence="18">
    <location>
        <begin position="1068"/>
        <end position="1125"/>
    </location>
</feature>
<dbReference type="FunFam" id="2.170.300.10:FF:000026">
    <property type="entry name" value="laminin subunit alpha-2 isoform X2"/>
    <property type="match status" value="1"/>
</dbReference>
<dbReference type="PROSITE" id="PS01248">
    <property type="entry name" value="EGF_LAM_1"/>
    <property type="match status" value="5"/>
</dbReference>
<dbReference type="InterPro" id="IPR000034">
    <property type="entry name" value="Laminin_IV"/>
</dbReference>
<keyword evidence="6" id="KW-0677">Repeat</keyword>
<reference evidence="20" key="1">
    <citation type="journal article" date="2022" name="bioRxiv">
        <title>Sequencing and chromosome-scale assembly of the giantPleurodeles waltlgenome.</title>
        <authorList>
            <person name="Brown T."/>
            <person name="Elewa A."/>
            <person name="Iarovenko S."/>
            <person name="Subramanian E."/>
            <person name="Araus A.J."/>
            <person name="Petzold A."/>
            <person name="Susuki M."/>
            <person name="Suzuki K.-i.T."/>
            <person name="Hayashi T."/>
            <person name="Toyoda A."/>
            <person name="Oliveira C."/>
            <person name="Osipova E."/>
            <person name="Leigh N.D."/>
            <person name="Simon A."/>
            <person name="Yun M.H."/>
        </authorList>
    </citation>
    <scope>NUCLEOTIDE SEQUENCE</scope>
    <source>
        <strain evidence="20">20211129_DDA</strain>
        <tissue evidence="20">Liver</tissue>
    </source>
</reference>
<comment type="subcellular location">
    <subcellularLocation>
        <location evidence="2">Secreted</location>
        <location evidence="2">Extracellular space</location>
        <location evidence="2">Extracellular matrix</location>
        <location evidence="2">Basement membrane</location>
    </subcellularLocation>
</comment>
<feature type="domain" description="Laminin G" evidence="17">
    <location>
        <begin position="2296"/>
        <end position="2473"/>
    </location>
</feature>
<comment type="function">
    <text evidence="1">Binding to cells via a high affinity receptor, laminin is thought to mediate the attachment, migration and organization of cells into tissues during embryonic development by interacting with other extracellular matrix components.</text>
</comment>
<feature type="domain" description="Laminin G" evidence="17">
    <location>
        <begin position="2478"/>
        <end position="2660"/>
    </location>
</feature>
<dbReference type="FunFam" id="2.10.25.10:FF:000242">
    <property type="entry name" value="Laminin subunit alpha 1"/>
    <property type="match status" value="1"/>
</dbReference>
<feature type="disulfide bond" evidence="14">
    <location>
        <begin position="929"/>
        <end position="941"/>
    </location>
</feature>
<feature type="disulfide bond" evidence="14">
    <location>
        <begin position="402"/>
        <end position="411"/>
    </location>
</feature>
<feature type="compositionally biased region" description="Pro residues" evidence="16">
    <location>
        <begin position="2705"/>
        <end position="2716"/>
    </location>
</feature>
<dbReference type="SUPFAM" id="SSF58104">
    <property type="entry name" value="Methyl-accepting chemotaxis protein (MCP) signaling domain"/>
    <property type="match status" value="1"/>
</dbReference>
<dbReference type="SMART" id="SM00282">
    <property type="entry name" value="LamG"/>
    <property type="match status" value="5"/>
</dbReference>
<feature type="disulfide bond" evidence="14">
    <location>
        <begin position="1485"/>
        <end position="1497"/>
    </location>
</feature>
<dbReference type="PROSITE" id="PS50025">
    <property type="entry name" value="LAM_G_DOMAIN"/>
    <property type="match status" value="5"/>
</dbReference>
<dbReference type="InterPro" id="IPR013320">
    <property type="entry name" value="ConA-like_dom_sf"/>
</dbReference>
<dbReference type="Gene3D" id="2.60.120.200">
    <property type="match status" value="5"/>
</dbReference>
<dbReference type="PANTHER" id="PTHR15036:SF65">
    <property type="entry name" value="LAMININ SUBUNIT ALPHA-2"/>
    <property type="match status" value="1"/>
</dbReference>
<feature type="disulfide bond" evidence="14">
    <location>
        <begin position="738"/>
        <end position="747"/>
    </location>
</feature>
<feature type="disulfide bond" evidence="14">
    <location>
        <begin position="994"/>
        <end position="1003"/>
    </location>
</feature>
<organism evidence="20 21">
    <name type="scientific">Pleurodeles waltl</name>
    <name type="common">Iberian ribbed newt</name>
    <dbReference type="NCBI Taxonomy" id="8319"/>
    <lineage>
        <taxon>Eukaryota</taxon>
        <taxon>Metazoa</taxon>
        <taxon>Chordata</taxon>
        <taxon>Craniata</taxon>
        <taxon>Vertebrata</taxon>
        <taxon>Euteleostomi</taxon>
        <taxon>Amphibia</taxon>
        <taxon>Batrachia</taxon>
        <taxon>Caudata</taxon>
        <taxon>Salamandroidea</taxon>
        <taxon>Salamandridae</taxon>
        <taxon>Pleurodelinae</taxon>
        <taxon>Pleurodeles</taxon>
    </lineage>
</organism>
<evidence type="ECO:0000256" key="3">
    <source>
        <dbReference type="ARBA" id="ARBA00022525"/>
    </source>
</evidence>
<feature type="disulfide bond" evidence="14">
    <location>
        <begin position="1397"/>
        <end position="1406"/>
    </location>
</feature>
<feature type="domain" description="Laminin IV type A" evidence="19">
    <location>
        <begin position="496"/>
        <end position="685"/>
    </location>
</feature>
<dbReference type="FunFam" id="2.10.25.10:FF:000069">
    <property type="entry name" value="Laminin subunit alpha 1"/>
    <property type="match status" value="1"/>
</dbReference>
<dbReference type="FunFam" id="2.10.25.10:FF:000106">
    <property type="entry name" value="Heparan sulfate proteoglycan 2"/>
    <property type="match status" value="2"/>
</dbReference>
<dbReference type="GO" id="GO:0005576">
    <property type="term" value="C:extracellular region"/>
    <property type="evidence" value="ECO:0007669"/>
    <property type="project" value="UniProtKB-ARBA"/>
</dbReference>
<feature type="disulfide bond" evidence="14">
    <location>
        <begin position="1024"/>
        <end position="1041"/>
    </location>
</feature>
<feature type="domain" description="Laminin EGF-like" evidence="18">
    <location>
        <begin position="427"/>
        <end position="475"/>
    </location>
</feature>
<evidence type="ECO:0000256" key="9">
    <source>
        <dbReference type="ARBA" id="ARBA00023054"/>
    </source>
</evidence>
<feature type="disulfide bond" evidence="14">
    <location>
        <begin position="1455"/>
        <end position="1464"/>
    </location>
</feature>
<feature type="region of interest" description="Disordered" evidence="16">
    <location>
        <begin position="2662"/>
        <end position="2721"/>
    </location>
</feature>
<dbReference type="Pfam" id="PF00054">
    <property type="entry name" value="Laminin_G_1"/>
    <property type="match status" value="5"/>
</dbReference>
<evidence type="ECO:0000256" key="15">
    <source>
        <dbReference type="SAM" id="Coils"/>
    </source>
</evidence>
<feature type="domain" description="Laminin G" evidence="17">
    <location>
        <begin position="2731"/>
        <end position="2902"/>
    </location>
</feature>
<dbReference type="GO" id="GO:0005102">
    <property type="term" value="F:signaling receptor binding"/>
    <property type="evidence" value="ECO:0007669"/>
    <property type="project" value="InterPro"/>
</dbReference>
<feature type="disulfide bond" evidence="14">
    <location>
        <begin position="901"/>
        <end position="910"/>
    </location>
</feature>
<dbReference type="GO" id="GO:0045995">
    <property type="term" value="P:regulation of embryonic development"/>
    <property type="evidence" value="ECO:0007669"/>
    <property type="project" value="InterPro"/>
</dbReference>
<evidence type="ECO:0000256" key="1">
    <source>
        <dbReference type="ARBA" id="ARBA00002418"/>
    </source>
</evidence>
<evidence type="ECO:0000256" key="2">
    <source>
        <dbReference type="ARBA" id="ARBA00004302"/>
    </source>
</evidence>
<feature type="domain" description="Laminin EGF-like" evidence="18">
    <location>
        <begin position="1427"/>
        <end position="1484"/>
    </location>
</feature>